<feature type="domain" description="Glycoside hydrolase family 2 immunoglobulin-like beta-sandwich" evidence="7">
    <location>
        <begin position="195"/>
        <end position="306"/>
    </location>
</feature>
<dbReference type="Gene3D" id="2.60.40.10">
    <property type="entry name" value="Immunoglobulins"/>
    <property type="match status" value="1"/>
</dbReference>
<evidence type="ECO:0000256" key="5">
    <source>
        <dbReference type="ARBA" id="ARBA00022801"/>
    </source>
</evidence>
<proteinExistence type="inferred from homology"/>
<accession>A0A7X8TSR9</accession>
<comment type="caution">
    <text evidence="10">The sequence shown here is derived from an EMBL/GenBank/DDBJ whole genome shotgun (WGS) entry which is preliminary data.</text>
</comment>
<name>A0A7X8TSR9_9VIBR</name>
<dbReference type="InterPro" id="IPR013783">
    <property type="entry name" value="Ig-like_fold"/>
</dbReference>
<dbReference type="RefSeq" id="WP_168837304.1">
    <property type="nucleotide sequence ID" value="NZ_JABAIK010000017.1"/>
</dbReference>
<keyword evidence="4" id="KW-0732">Signal</keyword>
<evidence type="ECO:0000256" key="2">
    <source>
        <dbReference type="ARBA" id="ARBA00007401"/>
    </source>
</evidence>
<evidence type="ECO:0000256" key="1">
    <source>
        <dbReference type="ARBA" id="ARBA00000829"/>
    </source>
</evidence>
<dbReference type="SUPFAM" id="SSF51445">
    <property type="entry name" value="(Trans)glycosidases"/>
    <property type="match status" value="1"/>
</dbReference>
<dbReference type="InterPro" id="IPR017853">
    <property type="entry name" value="GH"/>
</dbReference>
<evidence type="ECO:0000313" key="11">
    <source>
        <dbReference type="Proteomes" id="UP000535589"/>
    </source>
</evidence>
<dbReference type="InterPro" id="IPR006102">
    <property type="entry name" value="Ig-like_GH2"/>
</dbReference>
<feature type="domain" description="Glycoside hydrolase family 2 catalytic" evidence="8">
    <location>
        <begin position="357"/>
        <end position="443"/>
    </location>
</feature>
<dbReference type="AlphaFoldDB" id="A0A7X8TSR9"/>
<keyword evidence="6" id="KW-0326">Glycosidase</keyword>
<organism evidence="10 11">
    <name type="scientific">Vibrio agarilyticus</name>
    <dbReference type="NCBI Taxonomy" id="2726741"/>
    <lineage>
        <taxon>Bacteria</taxon>
        <taxon>Pseudomonadati</taxon>
        <taxon>Pseudomonadota</taxon>
        <taxon>Gammaproteobacteria</taxon>
        <taxon>Vibrionales</taxon>
        <taxon>Vibrionaceae</taxon>
        <taxon>Vibrio</taxon>
    </lineage>
</organism>
<dbReference type="InterPro" id="IPR006103">
    <property type="entry name" value="Glyco_hydro_2_cat"/>
</dbReference>
<protein>
    <recommendedName>
        <fullName evidence="3">beta-mannosidase</fullName>
        <ecNumber evidence="3">3.2.1.25</ecNumber>
    </recommendedName>
</protein>
<evidence type="ECO:0000259" key="7">
    <source>
        <dbReference type="Pfam" id="PF00703"/>
    </source>
</evidence>
<evidence type="ECO:0000259" key="8">
    <source>
        <dbReference type="Pfam" id="PF02836"/>
    </source>
</evidence>
<dbReference type="Gene3D" id="3.20.20.80">
    <property type="entry name" value="Glycosidases"/>
    <property type="match status" value="1"/>
</dbReference>
<dbReference type="Pfam" id="PF02836">
    <property type="entry name" value="Glyco_hydro_2_C"/>
    <property type="match status" value="1"/>
</dbReference>
<dbReference type="Pfam" id="PF22666">
    <property type="entry name" value="Glyco_hydro_2_N2"/>
    <property type="match status" value="1"/>
</dbReference>
<dbReference type="InterPro" id="IPR036156">
    <property type="entry name" value="Beta-gal/glucu_dom_sf"/>
</dbReference>
<dbReference type="Gene3D" id="2.60.120.260">
    <property type="entry name" value="Galactose-binding domain-like"/>
    <property type="match status" value="1"/>
</dbReference>
<dbReference type="EMBL" id="JABAIK010000017">
    <property type="protein sequence ID" value="NLS14210.1"/>
    <property type="molecule type" value="Genomic_DNA"/>
</dbReference>
<dbReference type="GO" id="GO:0006516">
    <property type="term" value="P:glycoprotein catabolic process"/>
    <property type="evidence" value="ECO:0007669"/>
    <property type="project" value="TreeGrafter"/>
</dbReference>
<dbReference type="SUPFAM" id="SSF49785">
    <property type="entry name" value="Galactose-binding domain-like"/>
    <property type="match status" value="1"/>
</dbReference>
<comment type="catalytic activity">
    <reaction evidence="1">
        <text>Hydrolysis of terminal, non-reducing beta-D-mannose residues in beta-D-mannosides.</text>
        <dbReference type="EC" id="3.2.1.25"/>
    </reaction>
</comment>
<feature type="domain" description="Beta-mannosidase-like galactose-binding" evidence="9">
    <location>
        <begin position="42"/>
        <end position="161"/>
    </location>
</feature>
<dbReference type="PANTHER" id="PTHR43730">
    <property type="entry name" value="BETA-MANNOSIDASE"/>
    <property type="match status" value="1"/>
</dbReference>
<evidence type="ECO:0000256" key="4">
    <source>
        <dbReference type="ARBA" id="ARBA00022729"/>
    </source>
</evidence>
<dbReference type="InterPro" id="IPR050887">
    <property type="entry name" value="Beta-mannosidase_GH2"/>
</dbReference>
<comment type="similarity">
    <text evidence="2">Belongs to the glycosyl hydrolase 2 family.</text>
</comment>
<dbReference type="GO" id="GO:0005975">
    <property type="term" value="P:carbohydrate metabolic process"/>
    <property type="evidence" value="ECO:0007669"/>
    <property type="project" value="InterPro"/>
</dbReference>
<evidence type="ECO:0000313" key="10">
    <source>
        <dbReference type="EMBL" id="NLS14210.1"/>
    </source>
</evidence>
<dbReference type="Proteomes" id="UP000535589">
    <property type="component" value="Unassembled WGS sequence"/>
</dbReference>
<keyword evidence="5 10" id="KW-0378">Hydrolase</keyword>
<evidence type="ECO:0000259" key="9">
    <source>
        <dbReference type="Pfam" id="PF22666"/>
    </source>
</evidence>
<gene>
    <name evidence="10" type="ORF">HGP28_15090</name>
</gene>
<dbReference type="SUPFAM" id="SSF49303">
    <property type="entry name" value="beta-Galactosidase/glucuronidase domain"/>
    <property type="match status" value="1"/>
</dbReference>
<evidence type="ECO:0000256" key="6">
    <source>
        <dbReference type="ARBA" id="ARBA00023295"/>
    </source>
</evidence>
<sequence length="788" mass="90738">MTRINLDLSGERWQMERMRPGQGVKEGLHLLPAEYQGTHFSWNFAKVPGDVYSDLYRANEIDDPYFGRNMHRAKWAAEYEWWYSRRFALPNEMQGKKIRLVFEGVDYSCEVWLNGQYLGRHEGMFSEFEFDITEAASFADWRDGSNMLMVKLDPPPKNYRNCGGKKVNFSGDYFSGLVPFGIWRPVRVEATDIVSVKDIRTDVKVTAQTSATVKAQYTLINHTDTAQQVTVVSQLHGKNCETGEYVAEAKLTVQPGETTLDAEIDVPDAKLWWPWDMGDQNLYDLNVIVNQDGQELDATKETIGLREVTMDYNPGYTRDEAEYPWTFFINGKRHFLRSACWGGQPSFLYGQNSLSKYEKRIQMVREANINNLRIFGWHPPEIPDFYRLCDELGITVWTNFTLATQAYPEDEAFINGVLHECVETVKQRRNHPSNIFWMGGEEVFFSGAHEESGNKRLMEVIGESVAQYTDVPYGLASPLSSESAQNMGFKAHESIHANEHYYQGGAEFMEEYYPALDCCIIPELTAASAPSIESLKKFIPQDEMWPMGPSWAYHWADIDILKNLNFEVFNDYKMGSLEEFVEATQIAQGTVIQFALETYRRRKPKMSGVALCHFITHVPDIKWGVVDFYGEKKISFDYLKRTYQPLLPSLEFSKRRWDAGSNFHANLWLVNDYQYLLEDLTLEWQVLYQGQATECNGSITQSVKVDSATQLATIDWQVPSGAQGEFEIALSLKDRSGKEVANNHYVLLIGNQEQAKQQSLAYLAQAQERLERHGHCIYRYWPEMWDNE</sequence>
<dbReference type="EC" id="3.2.1.25" evidence="3"/>
<dbReference type="PANTHER" id="PTHR43730:SF1">
    <property type="entry name" value="BETA-MANNOSIDASE"/>
    <property type="match status" value="1"/>
</dbReference>
<evidence type="ECO:0000256" key="3">
    <source>
        <dbReference type="ARBA" id="ARBA00012754"/>
    </source>
</evidence>
<dbReference type="InterPro" id="IPR054593">
    <property type="entry name" value="Beta-mannosidase-like_N2"/>
</dbReference>
<reference evidence="10 11" key="1">
    <citation type="submission" date="2020-04" db="EMBL/GenBank/DDBJ databases">
        <title>Vibrio sp. SM6, a novel species isolated from seawater.</title>
        <authorList>
            <person name="Wang X."/>
        </authorList>
    </citation>
    <scope>NUCLEOTIDE SEQUENCE [LARGE SCALE GENOMIC DNA]</scope>
    <source>
        <strain evidence="10 11">SM6</strain>
    </source>
</reference>
<dbReference type="Pfam" id="PF00703">
    <property type="entry name" value="Glyco_hydro_2"/>
    <property type="match status" value="1"/>
</dbReference>
<dbReference type="InterPro" id="IPR008979">
    <property type="entry name" value="Galactose-bd-like_sf"/>
</dbReference>
<keyword evidence="11" id="KW-1185">Reference proteome</keyword>
<dbReference type="GO" id="GO:0004567">
    <property type="term" value="F:beta-mannosidase activity"/>
    <property type="evidence" value="ECO:0007669"/>
    <property type="project" value="UniProtKB-EC"/>
</dbReference>